<comment type="caution">
    <text evidence="1">The sequence shown here is derived from an EMBL/GenBank/DDBJ whole genome shotgun (WGS) entry which is preliminary data.</text>
</comment>
<protein>
    <submittedName>
        <fullName evidence="1">Uncharacterized protein</fullName>
    </submittedName>
</protein>
<sequence length="97" mass="11087">MFKAEGIHYGSPNGIFEVIIVKRTYKVLRTDMELFGAALVQAHVYVVSVDEELRVAFEDYGGVVEEVKPESVKIADKIFMRDQLEFRIHLVSGERPE</sequence>
<evidence type="ECO:0000313" key="2">
    <source>
        <dbReference type="Proteomes" id="UP001266807"/>
    </source>
</evidence>
<dbReference type="RefSeq" id="WP_081047439.1">
    <property type="nucleotide sequence ID" value="NZ_CP132974.1"/>
</dbReference>
<organism evidence="1 2">
    <name type="scientific">Paenibacillus peoriae</name>
    <dbReference type="NCBI Taxonomy" id="59893"/>
    <lineage>
        <taxon>Bacteria</taxon>
        <taxon>Bacillati</taxon>
        <taxon>Bacillota</taxon>
        <taxon>Bacilli</taxon>
        <taxon>Bacillales</taxon>
        <taxon>Paenibacillaceae</taxon>
        <taxon>Paenibacillus</taxon>
    </lineage>
</organism>
<gene>
    <name evidence="1" type="ORF">J2W98_004605</name>
</gene>
<evidence type="ECO:0000313" key="1">
    <source>
        <dbReference type="EMBL" id="MDR6780310.1"/>
    </source>
</evidence>
<keyword evidence="2" id="KW-1185">Reference proteome</keyword>
<dbReference type="Proteomes" id="UP001266807">
    <property type="component" value="Unassembled WGS sequence"/>
</dbReference>
<reference evidence="1 2" key="1">
    <citation type="submission" date="2023-07" db="EMBL/GenBank/DDBJ databases">
        <title>Sorghum-associated microbial communities from plants grown in Nebraska, USA.</title>
        <authorList>
            <person name="Schachtman D."/>
        </authorList>
    </citation>
    <scope>NUCLEOTIDE SEQUENCE [LARGE SCALE GENOMIC DNA]</scope>
    <source>
        <strain evidence="1 2">BE143</strain>
    </source>
</reference>
<proteinExistence type="predicted"/>
<name>A0ABU1QL38_9BACL</name>
<accession>A0ABU1QL38</accession>
<dbReference type="EMBL" id="JAVDUG010000007">
    <property type="protein sequence ID" value="MDR6780310.1"/>
    <property type="molecule type" value="Genomic_DNA"/>
</dbReference>